<evidence type="ECO:0000313" key="1">
    <source>
        <dbReference type="EMBL" id="CAD8112779.1"/>
    </source>
</evidence>
<organism evidence="1 2">
    <name type="scientific">Paramecium primaurelia</name>
    <dbReference type="NCBI Taxonomy" id="5886"/>
    <lineage>
        <taxon>Eukaryota</taxon>
        <taxon>Sar</taxon>
        <taxon>Alveolata</taxon>
        <taxon>Ciliophora</taxon>
        <taxon>Intramacronucleata</taxon>
        <taxon>Oligohymenophorea</taxon>
        <taxon>Peniculida</taxon>
        <taxon>Parameciidae</taxon>
        <taxon>Paramecium</taxon>
    </lineage>
</organism>
<name>A0A8S1QAM2_PARPR</name>
<dbReference type="OMA" id="CPINNVE"/>
<protein>
    <submittedName>
        <fullName evidence="1">Uncharacterized protein</fullName>
    </submittedName>
</protein>
<dbReference type="Proteomes" id="UP000688137">
    <property type="component" value="Unassembled WGS sequence"/>
</dbReference>
<proteinExistence type="predicted"/>
<dbReference type="AlphaFoldDB" id="A0A8S1QAM2"/>
<evidence type="ECO:0000313" key="2">
    <source>
        <dbReference type="Proteomes" id="UP000688137"/>
    </source>
</evidence>
<gene>
    <name evidence="1" type="ORF">PPRIM_AZ9-3.1.T1520137</name>
</gene>
<comment type="caution">
    <text evidence="1">The sequence shown here is derived from an EMBL/GenBank/DDBJ whole genome shotgun (WGS) entry which is preliminary data.</text>
</comment>
<keyword evidence="2" id="KW-1185">Reference proteome</keyword>
<sequence length="266" mass="31336">MFNQTMTQKLNPDQTYQQNNKQNNLNPILQFNEQRQMLIMLNIDVNWLKIQAFCCKTRGQFQDKLQTDLTMRNLSIKNSIQNWCKGKNTGEELKAPICKLPSQHAQNQQLNQKFQQQKSVELPILKPISFAFTEIQKKYKQINRSKKQKTPLHLSAVQCPINTVEFKKPEFNKSINSRLHSNKFKTVIEIKVVQDNKYFMISDQGREINNIQTQQKVKDQVETLYSQFFGSINRKRAVTICNGQTNEIDFEYKSTNLENKIKIHKF</sequence>
<accession>A0A8S1QAM2</accession>
<dbReference type="EMBL" id="CAJJDM010000157">
    <property type="protein sequence ID" value="CAD8112779.1"/>
    <property type="molecule type" value="Genomic_DNA"/>
</dbReference>
<reference evidence="1" key="1">
    <citation type="submission" date="2021-01" db="EMBL/GenBank/DDBJ databases">
        <authorList>
            <consortium name="Genoscope - CEA"/>
            <person name="William W."/>
        </authorList>
    </citation>
    <scope>NUCLEOTIDE SEQUENCE</scope>
</reference>